<evidence type="ECO:0000313" key="5">
    <source>
        <dbReference type="Proteomes" id="UP000198636"/>
    </source>
</evidence>
<dbReference type="RefSeq" id="WP_091542171.1">
    <property type="nucleotide sequence ID" value="NZ_FMUS01000009.1"/>
</dbReference>
<feature type="transmembrane region" description="Helical" evidence="3">
    <location>
        <begin position="64"/>
        <end position="87"/>
    </location>
</feature>
<sequence length="103" mass="11652">MELLYNLLIVVFFMGGAFFFFVGTLGLIRMPDVFCRMHATTKCDTLGAGLILIGLMLYRGFDILSLKLLLIIMFIWITNPTAAHIIAKAEHNKGERDVKLDEE</sequence>
<dbReference type="OrthoDB" id="9806575at2"/>
<dbReference type="STRING" id="1120976.SAMN03080606_01656"/>
<keyword evidence="5" id="KW-1185">Reference proteome</keyword>
<proteinExistence type="inferred from homology"/>
<reference evidence="4 5" key="1">
    <citation type="submission" date="2016-10" db="EMBL/GenBank/DDBJ databases">
        <authorList>
            <person name="de Groot N.N."/>
        </authorList>
    </citation>
    <scope>NUCLEOTIDE SEQUENCE [LARGE SCALE GENOMIC DNA]</scope>
    <source>
        <strain evidence="4 5">DSM 18978</strain>
    </source>
</reference>
<dbReference type="Proteomes" id="UP000198636">
    <property type="component" value="Unassembled WGS sequence"/>
</dbReference>
<protein>
    <submittedName>
        <fullName evidence="4">Multisubunit sodium/proton antiporter, MrpG subunit</fullName>
    </submittedName>
</protein>
<accession>A0A1G5GDX9</accession>
<dbReference type="GO" id="GO:0015385">
    <property type="term" value="F:sodium:proton antiporter activity"/>
    <property type="evidence" value="ECO:0007669"/>
    <property type="project" value="TreeGrafter"/>
</dbReference>
<dbReference type="PANTHER" id="PTHR34703">
    <property type="entry name" value="ANTIPORTER SUBUNIT MNHG2-RELATED"/>
    <property type="match status" value="1"/>
</dbReference>
<evidence type="ECO:0000313" key="4">
    <source>
        <dbReference type="EMBL" id="SCY49782.1"/>
    </source>
</evidence>
<organism evidence="4 5">
    <name type="scientific">Alkaliphilus peptidifermentans DSM 18978</name>
    <dbReference type="NCBI Taxonomy" id="1120976"/>
    <lineage>
        <taxon>Bacteria</taxon>
        <taxon>Bacillati</taxon>
        <taxon>Bacillota</taxon>
        <taxon>Clostridia</taxon>
        <taxon>Peptostreptococcales</taxon>
        <taxon>Natronincolaceae</taxon>
        <taxon>Alkaliphilus</taxon>
    </lineage>
</organism>
<evidence type="ECO:0000256" key="1">
    <source>
        <dbReference type="ARBA" id="ARBA00004141"/>
    </source>
</evidence>
<comment type="subcellular location">
    <subcellularLocation>
        <location evidence="1">Membrane</location>
        <topology evidence="1">Multi-pass membrane protein</topology>
    </subcellularLocation>
</comment>
<name>A0A1G5GDX9_9FIRM</name>
<dbReference type="InterPro" id="IPR005133">
    <property type="entry name" value="PhaG_MnhG_YufB"/>
</dbReference>
<dbReference type="EMBL" id="FMUS01000009">
    <property type="protein sequence ID" value="SCY49782.1"/>
    <property type="molecule type" value="Genomic_DNA"/>
</dbReference>
<feature type="transmembrane region" description="Helical" evidence="3">
    <location>
        <begin position="6"/>
        <end position="27"/>
    </location>
</feature>
<dbReference type="AlphaFoldDB" id="A0A1G5GDX9"/>
<dbReference type="PANTHER" id="PTHR34703:SF1">
    <property type="entry name" value="ANTIPORTER SUBUNIT MNHG2-RELATED"/>
    <property type="match status" value="1"/>
</dbReference>
<feature type="transmembrane region" description="Helical" evidence="3">
    <location>
        <begin position="39"/>
        <end position="58"/>
    </location>
</feature>
<keyword evidence="3" id="KW-1133">Transmembrane helix</keyword>
<dbReference type="NCBIfam" id="TIGR01300">
    <property type="entry name" value="CPA3_mnhG_phaG"/>
    <property type="match status" value="1"/>
</dbReference>
<evidence type="ECO:0000256" key="3">
    <source>
        <dbReference type="SAM" id="Phobius"/>
    </source>
</evidence>
<comment type="similarity">
    <text evidence="2">Belongs to the CPA3 antiporters (TC 2.A.63) subunit G family.</text>
</comment>
<gene>
    <name evidence="4" type="ORF">SAMN03080606_01656</name>
</gene>
<keyword evidence="3" id="KW-0812">Transmembrane</keyword>
<dbReference type="NCBIfam" id="NF009314">
    <property type="entry name" value="PRK12674.1-2"/>
    <property type="match status" value="1"/>
</dbReference>
<keyword evidence="3" id="KW-0472">Membrane</keyword>
<dbReference type="Pfam" id="PF03334">
    <property type="entry name" value="PhaG_MnhG_YufB"/>
    <property type="match status" value="1"/>
</dbReference>
<evidence type="ECO:0000256" key="2">
    <source>
        <dbReference type="ARBA" id="ARBA00008404"/>
    </source>
</evidence>